<dbReference type="EMBL" id="QGKW02001660">
    <property type="protein sequence ID" value="KAF2576855.1"/>
    <property type="molecule type" value="Genomic_DNA"/>
</dbReference>
<keyword evidence="1" id="KW-0472">Membrane</keyword>
<comment type="caution">
    <text evidence="3">The sequence shown here is derived from an EMBL/GenBank/DDBJ whole genome shotgun (WGS) entry which is preliminary data.</text>
</comment>
<feature type="transmembrane region" description="Helical" evidence="1">
    <location>
        <begin position="106"/>
        <end position="130"/>
    </location>
</feature>
<keyword evidence="1" id="KW-0812">Transmembrane</keyword>
<keyword evidence="1" id="KW-1133">Transmembrane helix</keyword>
<dbReference type="AlphaFoldDB" id="A0A8S9J3Z0"/>
<keyword evidence="2" id="KW-0732">Signal</keyword>
<proteinExistence type="predicted"/>
<accession>A0A8S9J3Z0</accession>
<reference evidence="3" key="1">
    <citation type="submission" date="2019-12" db="EMBL/GenBank/DDBJ databases">
        <title>Genome sequencing and annotation of Brassica cretica.</title>
        <authorList>
            <person name="Studholme D.J."/>
            <person name="Sarris P.F."/>
        </authorList>
    </citation>
    <scope>NUCLEOTIDE SEQUENCE</scope>
    <source>
        <strain evidence="3">PFS-001/15</strain>
        <tissue evidence="3">Leaf</tissue>
    </source>
</reference>
<evidence type="ECO:0000313" key="4">
    <source>
        <dbReference type="Proteomes" id="UP000712281"/>
    </source>
</evidence>
<sequence>MATSLITISNLVCSSIVAVTSSPSSRGGKEYRNTELVLDVVGEDARFFECQRRDLRSKLLDFIGSFDGGDGTEFGRTVAWGARIRSTKAICGRERRAKDWGFQGRFIVTILTLWFSFFLRFSFVSLCVLLDCTREKEDL</sequence>
<protein>
    <submittedName>
        <fullName evidence="3">Uncharacterized protein</fullName>
    </submittedName>
</protein>
<dbReference type="Proteomes" id="UP000712281">
    <property type="component" value="Unassembled WGS sequence"/>
</dbReference>
<feature type="chain" id="PRO_5035825946" evidence="2">
    <location>
        <begin position="22"/>
        <end position="139"/>
    </location>
</feature>
<feature type="signal peptide" evidence="2">
    <location>
        <begin position="1"/>
        <end position="21"/>
    </location>
</feature>
<evidence type="ECO:0000256" key="1">
    <source>
        <dbReference type="SAM" id="Phobius"/>
    </source>
</evidence>
<evidence type="ECO:0000256" key="2">
    <source>
        <dbReference type="SAM" id="SignalP"/>
    </source>
</evidence>
<gene>
    <name evidence="3" type="ORF">F2Q68_00001490</name>
</gene>
<organism evidence="3 4">
    <name type="scientific">Brassica cretica</name>
    <name type="common">Mustard</name>
    <dbReference type="NCBI Taxonomy" id="69181"/>
    <lineage>
        <taxon>Eukaryota</taxon>
        <taxon>Viridiplantae</taxon>
        <taxon>Streptophyta</taxon>
        <taxon>Embryophyta</taxon>
        <taxon>Tracheophyta</taxon>
        <taxon>Spermatophyta</taxon>
        <taxon>Magnoliopsida</taxon>
        <taxon>eudicotyledons</taxon>
        <taxon>Gunneridae</taxon>
        <taxon>Pentapetalae</taxon>
        <taxon>rosids</taxon>
        <taxon>malvids</taxon>
        <taxon>Brassicales</taxon>
        <taxon>Brassicaceae</taxon>
        <taxon>Brassiceae</taxon>
        <taxon>Brassica</taxon>
    </lineage>
</organism>
<name>A0A8S9J3Z0_BRACR</name>
<evidence type="ECO:0000313" key="3">
    <source>
        <dbReference type="EMBL" id="KAF2576855.1"/>
    </source>
</evidence>